<proteinExistence type="inferred from homology"/>
<accession>A0A2W5KSU1</accession>
<evidence type="ECO:0000256" key="2">
    <source>
        <dbReference type="ARBA" id="ARBA00010610"/>
    </source>
</evidence>
<gene>
    <name evidence="7" type="ORF">DI564_04035</name>
</gene>
<dbReference type="SUPFAM" id="SSF81273">
    <property type="entry name" value="H-NS histone-like proteins"/>
    <property type="match status" value="1"/>
</dbReference>
<protein>
    <submittedName>
        <fullName evidence="7">Histidine biosynthesis protein</fullName>
    </submittedName>
</protein>
<dbReference type="SMART" id="SM00528">
    <property type="entry name" value="HNS"/>
    <property type="match status" value="1"/>
</dbReference>
<feature type="compositionally biased region" description="Basic residues" evidence="5">
    <location>
        <begin position="59"/>
        <end position="72"/>
    </location>
</feature>
<evidence type="ECO:0000256" key="4">
    <source>
        <dbReference type="ARBA" id="ARBA00023125"/>
    </source>
</evidence>
<comment type="similarity">
    <text evidence="2">Belongs to the histone-like protein H-NS family.</text>
</comment>
<dbReference type="PANTHER" id="PTHR38097">
    <property type="match status" value="1"/>
</dbReference>
<dbReference type="Pfam" id="PF00816">
    <property type="entry name" value="Histone_HNS"/>
    <property type="match status" value="1"/>
</dbReference>
<keyword evidence="3" id="KW-0963">Cytoplasm</keyword>
<dbReference type="GO" id="GO:0003680">
    <property type="term" value="F:minor groove of adenine-thymine-rich DNA binding"/>
    <property type="evidence" value="ECO:0007669"/>
    <property type="project" value="TreeGrafter"/>
</dbReference>
<dbReference type="GO" id="GO:0009295">
    <property type="term" value="C:nucleoid"/>
    <property type="evidence" value="ECO:0007669"/>
    <property type="project" value="UniProtKB-SubCell"/>
</dbReference>
<dbReference type="GO" id="GO:0003681">
    <property type="term" value="F:bent DNA binding"/>
    <property type="evidence" value="ECO:0007669"/>
    <property type="project" value="TreeGrafter"/>
</dbReference>
<sequence length="108" mass="12135">MAIDLKSLNHNQLNDLIGRAQQRQEELAKDKLTKLRDKIVAMVTAEGFTLDDVFGGGRKSSRRTVSKVKPKYRNPADPSQTWTGRGKRPRWFNAALSAGKKEKDLLIG</sequence>
<dbReference type="Gene3D" id="4.10.430.10">
    <property type="entry name" value="Histone-like protein H-NS, C-terminal domain"/>
    <property type="match status" value="1"/>
</dbReference>
<evidence type="ECO:0000313" key="7">
    <source>
        <dbReference type="EMBL" id="PZQ18478.1"/>
    </source>
</evidence>
<dbReference type="InterPro" id="IPR027444">
    <property type="entry name" value="H-NS_C_dom"/>
</dbReference>
<organism evidence="7 8">
    <name type="scientific">Rhodanobacter denitrificans</name>
    <dbReference type="NCBI Taxonomy" id="666685"/>
    <lineage>
        <taxon>Bacteria</taxon>
        <taxon>Pseudomonadati</taxon>
        <taxon>Pseudomonadota</taxon>
        <taxon>Gammaproteobacteria</taxon>
        <taxon>Lysobacterales</taxon>
        <taxon>Rhodanobacteraceae</taxon>
        <taxon>Rhodanobacter</taxon>
    </lineage>
</organism>
<reference evidence="7 8" key="1">
    <citation type="submission" date="2017-08" db="EMBL/GenBank/DDBJ databases">
        <title>Infants hospitalized years apart are colonized by the same room-sourced microbial strains.</title>
        <authorList>
            <person name="Brooks B."/>
            <person name="Olm M.R."/>
            <person name="Firek B.A."/>
            <person name="Baker R."/>
            <person name="Thomas B.C."/>
            <person name="Morowitz M.J."/>
            <person name="Banfield J.F."/>
        </authorList>
    </citation>
    <scope>NUCLEOTIDE SEQUENCE [LARGE SCALE GENOMIC DNA]</scope>
    <source>
        <strain evidence="7">S2_005_003_R2_42</strain>
    </source>
</reference>
<comment type="subcellular location">
    <subcellularLocation>
        <location evidence="1">Cytoplasm</location>
        <location evidence="1">Nucleoid</location>
    </subcellularLocation>
</comment>
<feature type="domain" description="DNA-binding protein H-NS-like C-terminal" evidence="6">
    <location>
        <begin position="59"/>
        <end position="107"/>
    </location>
</feature>
<dbReference type="AlphaFoldDB" id="A0A2W5KSU1"/>
<evidence type="ECO:0000256" key="1">
    <source>
        <dbReference type="ARBA" id="ARBA00004453"/>
    </source>
</evidence>
<dbReference type="PANTHER" id="PTHR38097:SF2">
    <property type="entry name" value="DNA-BINDING PROTEIN STPA"/>
    <property type="match status" value="1"/>
</dbReference>
<dbReference type="GO" id="GO:0032993">
    <property type="term" value="C:protein-DNA complex"/>
    <property type="evidence" value="ECO:0007669"/>
    <property type="project" value="TreeGrafter"/>
</dbReference>
<dbReference type="InterPro" id="IPR037150">
    <property type="entry name" value="H-NS_C_dom_sf"/>
</dbReference>
<feature type="region of interest" description="Disordered" evidence="5">
    <location>
        <begin position="57"/>
        <end position="87"/>
    </location>
</feature>
<evidence type="ECO:0000259" key="6">
    <source>
        <dbReference type="SMART" id="SM00528"/>
    </source>
</evidence>
<dbReference type="GO" id="GO:0000976">
    <property type="term" value="F:transcription cis-regulatory region binding"/>
    <property type="evidence" value="ECO:0007669"/>
    <property type="project" value="TreeGrafter"/>
</dbReference>
<evidence type="ECO:0000256" key="3">
    <source>
        <dbReference type="ARBA" id="ARBA00022490"/>
    </source>
</evidence>
<name>A0A2W5KSU1_9GAMM</name>
<dbReference type="EMBL" id="QFPO01000003">
    <property type="protein sequence ID" value="PZQ18478.1"/>
    <property type="molecule type" value="Genomic_DNA"/>
</dbReference>
<comment type="caution">
    <text evidence="7">The sequence shown here is derived from an EMBL/GenBank/DDBJ whole genome shotgun (WGS) entry which is preliminary data.</text>
</comment>
<dbReference type="GO" id="GO:0001217">
    <property type="term" value="F:DNA-binding transcription repressor activity"/>
    <property type="evidence" value="ECO:0007669"/>
    <property type="project" value="TreeGrafter"/>
</dbReference>
<evidence type="ECO:0000313" key="8">
    <source>
        <dbReference type="Proteomes" id="UP000249046"/>
    </source>
</evidence>
<dbReference type="GO" id="GO:0005829">
    <property type="term" value="C:cytosol"/>
    <property type="evidence" value="ECO:0007669"/>
    <property type="project" value="TreeGrafter"/>
</dbReference>
<evidence type="ECO:0000256" key="5">
    <source>
        <dbReference type="SAM" id="MobiDB-lite"/>
    </source>
</evidence>
<keyword evidence="4" id="KW-0238">DNA-binding</keyword>
<dbReference type="Proteomes" id="UP000249046">
    <property type="component" value="Unassembled WGS sequence"/>
</dbReference>